<keyword evidence="2 4" id="KW-0819">tRNA processing</keyword>
<dbReference type="Pfam" id="PF01416">
    <property type="entry name" value="PseudoU_synth_1"/>
    <property type="match status" value="2"/>
</dbReference>
<dbReference type="GO" id="GO:0031119">
    <property type="term" value="P:tRNA pseudouridine synthesis"/>
    <property type="evidence" value="ECO:0007669"/>
    <property type="project" value="UniProtKB-UniRule"/>
</dbReference>
<dbReference type="OrthoDB" id="9811823at2"/>
<comment type="catalytic activity">
    <reaction evidence="4 7">
        <text>uridine(38/39/40) in tRNA = pseudouridine(38/39/40) in tRNA</text>
        <dbReference type="Rhea" id="RHEA:22376"/>
        <dbReference type="Rhea" id="RHEA-COMP:10085"/>
        <dbReference type="Rhea" id="RHEA-COMP:10087"/>
        <dbReference type="ChEBI" id="CHEBI:65314"/>
        <dbReference type="ChEBI" id="CHEBI:65315"/>
        <dbReference type="EC" id="5.4.99.12"/>
    </reaction>
</comment>
<evidence type="ECO:0000313" key="9">
    <source>
        <dbReference type="EMBL" id="GAO52873.1"/>
    </source>
</evidence>
<comment type="caution">
    <text evidence="4">Lacks conserved residue(s) required for the propagation of feature annotation.</text>
</comment>
<dbReference type="AlphaFoldDB" id="A0A0E9NT19"/>
<organism evidence="9">
    <name type="scientific">Aneurinibacillus tyrosinisolvens</name>
    <dbReference type="NCBI Taxonomy" id="1443435"/>
    <lineage>
        <taxon>Bacteria</taxon>
        <taxon>Bacillati</taxon>
        <taxon>Bacillota</taxon>
        <taxon>Bacilli</taxon>
        <taxon>Bacillales</taxon>
        <taxon>Paenibacillaceae</taxon>
        <taxon>Aneurinibacillus group</taxon>
        <taxon>Aneurinibacillus</taxon>
    </lineage>
</organism>
<dbReference type="PANTHER" id="PTHR11142:SF0">
    <property type="entry name" value="TRNA PSEUDOURIDINE SYNTHASE-LIKE 1"/>
    <property type="match status" value="1"/>
</dbReference>
<dbReference type="InterPro" id="IPR020103">
    <property type="entry name" value="PsdUridine_synth_cat_dom_sf"/>
</dbReference>
<dbReference type="PIRSF" id="PIRSF001430">
    <property type="entry name" value="tRNA_psdUrid_synth"/>
    <property type="match status" value="1"/>
</dbReference>
<protein>
    <recommendedName>
        <fullName evidence="4">tRNA pseudouridine synthase A</fullName>
        <ecNumber evidence="4">5.4.99.12</ecNumber>
    </recommendedName>
    <alternativeName>
        <fullName evidence="4">tRNA pseudouridine(38-40) synthase</fullName>
    </alternativeName>
    <alternativeName>
        <fullName evidence="4">tRNA pseudouridylate synthase I</fullName>
    </alternativeName>
    <alternativeName>
        <fullName evidence="4">tRNA-uridine isomerase I</fullName>
    </alternativeName>
</protein>
<feature type="domain" description="Pseudouridine synthase I TruA alpha/beta" evidence="8">
    <location>
        <begin position="11"/>
        <end position="105"/>
    </location>
</feature>
<dbReference type="EC" id="5.4.99.12" evidence="4"/>
<feature type="active site" description="Nucleophile" evidence="4 5">
    <location>
        <position position="54"/>
    </location>
</feature>
<dbReference type="InterPro" id="IPR020095">
    <property type="entry name" value="PsdUridine_synth_TruA_C"/>
</dbReference>
<name>A0A0E9NT19_9BACL</name>
<gene>
    <name evidence="9" type="primary">TruA</name>
    <name evidence="4" type="synonym">truA</name>
    <name evidence="9" type="ORF">MBEAT2_0006</name>
</gene>
<reference evidence="9" key="1">
    <citation type="journal article" date="2015" name="Genome Announc.">
        <title>Draft Genome Sequence of Aneurinibacillus tyrosinisolvens LL-002T, Which Possesses Some Pseudouridine Synthases.</title>
        <authorList>
            <person name="Tsubouchi T."/>
            <person name="Nishi S."/>
            <person name="Maruyama T."/>
            <person name="Hatada Y."/>
        </authorList>
    </citation>
    <scope>NUCLEOTIDE SEQUENCE [LARGE SCALE GENOMIC DNA]</scope>
    <source>
        <strain evidence="9">LL-002</strain>
    </source>
</reference>
<keyword evidence="3 4" id="KW-0413">Isomerase</keyword>
<dbReference type="NCBIfam" id="TIGR00071">
    <property type="entry name" value="hisT_truA"/>
    <property type="match status" value="1"/>
</dbReference>
<dbReference type="Gene3D" id="3.30.70.660">
    <property type="entry name" value="Pseudouridine synthase I, catalytic domain, C-terminal subdomain"/>
    <property type="match status" value="1"/>
</dbReference>
<dbReference type="FunFam" id="3.30.70.580:FF:000001">
    <property type="entry name" value="tRNA pseudouridine synthase A"/>
    <property type="match status" value="1"/>
</dbReference>
<evidence type="ECO:0000256" key="5">
    <source>
        <dbReference type="PIRSR" id="PIRSR001430-1"/>
    </source>
</evidence>
<comment type="caution">
    <text evidence="9">The sequence shown here is derived from an EMBL/GenBank/DDBJ whole genome shotgun (WGS) entry which is preliminary data.</text>
</comment>
<proteinExistence type="inferred from homology"/>
<dbReference type="GO" id="GO:0160147">
    <property type="term" value="F:tRNA pseudouridine(38-40) synthase activity"/>
    <property type="evidence" value="ECO:0007669"/>
    <property type="project" value="UniProtKB-EC"/>
</dbReference>
<feature type="domain" description="Pseudouridine synthase I TruA alpha/beta" evidence="8">
    <location>
        <begin position="145"/>
        <end position="255"/>
    </location>
</feature>
<dbReference type="SUPFAM" id="SSF55120">
    <property type="entry name" value="Pseudouridine synthase"/>
    <property type="match status" value="1"/>
</dbReference>
<sequence>MERRKIKLTFSYQGTAYYGFQRQRNGPSVQKTMEDALRKILKQETTLHASGRTDSGVHARQQVAHFCTAARMPADRIPVAINTILPDDIVVLEAVDMPADFHARYYVTEKTYKYRLLNQRPADPFLREWAQHVKIPLNLEKMRRAAAYLVGTHDFTSFCSTRAVVEDKVRTIHEIRIEESKRDDSLPGQGFDIWLTFRGSGFLYNMVRIMTGTLVEVGKGKWEAEDVRRMLEARNRDIAGITAPAHGLYLWEVKY</sequence>
<dbReference type="GO" id="GO:0003723">
    <property type="term" value="F:RNA binding"/>
    <property type="evidence" value="ECO:0007669"/>
    <property type="project" value="InterPro"/>
</dbReference>
<evidence type="ECO:0000256" key="3">
    <source>
        <dbReference type="ARBA" id="ARBA00023235"/>
    </source>
</evidence>
<evidence type="ECO:0000259" key="8">
    <source>
        <dbReference type="Pfam" id="PF01416"/>
    </source>
</evidence>
<evidence type="ECO:0000256" key="7">
    <source>
        <dbReference type="RuleBase" id="RU003792"/>
    </source>
</evidence>
<dbReference type="InterPro" id="IPR001406">
    <property type="entry name" value="PsdUridine_synth_TruA"/>
</dbReference>
<dbReference type="Gene3D" id="3.30.70.580">
    <property type="entry name" value="Pseudouridine synthase I, catalytic domain, N-terminal subdomain"/>
    <property type="match status" value="1"/>
</dbReference>
<comment type="similarity">
    <text evidence="1 4 7">Belongs to the tRNA pseudouridine synthase TruA family.</text>
</comment>
<accession>A0A0E9NT19</accession>
<evidence type="ECO:0000256" key="6">
    <source>
        <dbReference type="PIRSR" id="PIRSR001430-2"/>
    </source>
</evidence>
<dbReference type="RefSeq" id="WP_047153247.1">
    <property type="nucleotide sequence ID" value="NZ_BBWZ01000017.1"/>
</dbReference>
<dbReference type="EMBL" id="BBWZ01000017">
    <property type="protein sequence ID" value="GAO52873.1"/>
    <property type="molecule type" value="Genomic_DNA"/>
</dbReference>
<dbReference type="InterPro" id="IPR020097">
    <property type="entry name" value="PsdUridine_synth_TruA_a/b_dom"/>
</dbReference>
<dbReference type="CDD" id="cd02570">
    <property type="entry name" value="PseudoU_synth_EcTruA"/>
    <property type="match status" value="1"/>
</dbReference>
<evidence type="ECO:0000256" key="1">
    <source>
        <dbReference type="ARBA" id="ARBA00009375"/>
    </source>
</evidence>
<evidence type="ECO:0000256" key="4">
    <source>
        <dbReference type="HAMAP-Rule" id="MF_00171"/>
    </source>
</evidence>
<evidence type="ECO:0000256" key="2">
    <source>
        <dbReference type="ARBA" id="ARBA00022694"/>
    </source>
</evidence>
<dbReference type="InterPro" id="IPR020094">
    <property type="entry name" value="TruA/RsuA/RluB/E/F_N"/>
</dbReference>
<dbReference type="HAMAP" id="MF_00171">
    <property type="entry name" value="TruA"/>
    <property type="match status" value="1"/>
</dbReference>
<comment type="subunit">
    <text evidence="4">Homodimer.</text>
</comment>
<comment type="function">
    <text evidence="4">Formation of pseudouridine at positions 38, 39 and 40 in the anticodon stem and loop of transfer RNAs.</text>
</comment>
<dbReference type="PANTHER" id="PTHR11142">
    <property type="entry name" value="PSEUDOURIDYLATE SYNTHASE"/>
    <property type="match status" value="1"/>
</dbReference>
<feature type="binding site" evidence="4 6">
    <location>
        <position position="112"/>
    </location>
    <ligand>
        <name>substrate</name>
    </ligand>
</feature>